<evidence type="ECO:0000313" key="2">
    <source>
        <dbReference type="Proteomes" id="UP000291289"/>
    </source>
</evidence>
<organism evidence="1 2">
    <name type="scientific">Alloscardovia theropitheci</name>
    <dbReference type="NCBI Taxonomy" id="2496842"/>
    <lineage>
        <taxon>Bacteria</taxon>
        <taxon>Bacillati</taxon>
        <taxon>Actinomycetota</taxon>
        <taxon>Actinomycetes</taxon>
        <taxon>Bifidobacteriales</taxon>
        <taxon>Bifidobacteriaceae</taxon>
        <taxon>Alloscardovia</taxon>
    </lineage>
</organism>
<dbReference type="EMBL" id="RXLP01000019">
    <property type="protein sequence ID" value="TCD54216.1"/>
    <property type="molecule type" value="Genomic_DNA"/>
</dbReference>
<dbReference type="RefSeq" id="WP_131283843.1">
    <property type="nucleotide sequence ID" value="NZ_RXLP01000019.1"/>
</dbReference>
<gene>
    <name evidence="1" type="ORF">EJ419_04010</name>
</gene>
<dbReference type="Gene3D" id="3.40.50.1820">
    <property type="entry name" value="alpha/beta hydrolase"/>
    <property type="match status" value="1"/>
</dbReference>
<accession>A0A4R0QZU1</accession>
<dbReference type="Proteomes" id="UP000291289">
    <property type="component" value="Unassembled WGS sequence"/>
</dbReference>
<keyword evidence="2" id="KW-1185">Reference proteome</keyword>
<evidence type="ECO:0000313" key="1">
    <source>
        <dbReference type="EMBL" id="TCD54216.1"/>
    </source>
</evidence>
<dbReference type="Pfam" id="PF11187">
    <property type="entry name" value="Mbeg1-like"/>
    <property type="match status" value="1"/>
</dbReference>
<protein>
    <submittedName>
        <fullName evidence="1">DUF2974 domain-containing protein</fullName>
    </submittedName>
</protein>
<dbReference type="InterPro" id="IPR024499">
    <property type="entry name" value="Mbeg1-like"/>
</dbReference>
<name>A0A4R0QZU1_9BIFI</name>
<dbReference type="SUPFAM" id="SSF53474">
    <property type="entry name" value="alpha/beta-Hydrolases"/>
    <property type="match status" value="1"/>
</dbReference>
<proteinExistence type="predicted"/>
<dbReference type="InterPro" id="IPR029058">
    <property type="entry name" value="AB_hydrolase_fold"/>
</dbReference>
<comment type="caution">
    <text evidence="1">The sequence shown here is derived from an EMBL/GenBank/DDBJ whole genome shotgun (WGS) entry which is preliminary data.</text>
</comment>
<dbReference type="OrthoDB" id="3243381at2"/>
<reference evidence="1 2" key="1">
    <citation type="submission" date="2018-12" db="EMBL/GenBank/DDBJ databases">
        <title>Alloscrdovia theropitheci sp. nov: a novel taxon from the feces of the bleeding-herat monkey (Theropithecus geleda).</title>
        <authorList>
            <person name="Modesto M."/>
        </authorList>
    </citation>
    <scope>NUCLEOTIDE SEQUENCE [LARGE SCALE GENOMIC DNA]</scope>
    <source>
        <strain evidence="1 2">GLDI4/2</strain>
    </source>
</reference>
<dbReference type="AlphaFoldDB" id="A0A4R0QZU1"/>
<sequence>MSTNITEYDRMNIANVEYDDYTVYDAKRNHVVKYGPHRNKVLGTLVDVVDDKSTGLKMYVVKTDENHYSVLFQGSQAPDSVNHLPDAWKDWGGNDASLASKIIFGGTGPTPQLEAASKALNTTMAKYPNASFDVYGHSLGSMCAQYAAVTSTHSNQIKSVYAYEGPNIYSLLSQSERSQALKMKNKIHNYIDRKDIVSLGYANRMAAVGHVRDVYSKDLGLDKVSQHLWGGYQWQKDGSLPLAPPDMNEMKNVLAYYRKTYPSMANTRAGRFVLDYIQSQYCMDAFVSDTSTLENDINTIHDDAVQLLQSKLALAITTMTTNLNVLNPDSINHELYQRGLTNKQALARLDHAYEVFKSATTAVNQKSERLQEKIQQGIQHAMDTDTQLADSVQKVMDKYYCDVVQPQIMRQQTQHRITAYLILNATTNITPHGPTVTPLLRLSPFSAY</sequence>